<dbReference type="Pfam" id="PF00912">
    <property type="entry name" value="Transgly"/>
    <property type="match status" value="1"/>
</dbReference>
<keyword evidence="3" id="KW-1185">Reference proteome</keyword>
<dbReference type="Gene3D" id="1.10.3810.10">
    <property type="entry name" value="Biosynthetic peptidoglycan transglycosylase-like"/>
    <property type="match status" value="1"/>
</dbReference>
<sequence length="200" mass="23729">MRLYKNTLFMLKKTLRIFLISAAFLAITITFLLSGFNPIYKNEKFVDLTEKINEAKKENLKTFTGIYEKINTKMKEEKCPCDRATDYIPVYRHGYSFTKSLYKLKLQREFTQTDCYKYLLLNTDFKHVYADSTYKTFGVKEASMFYFNKNIGQLNEEEILTLIAMLKNPSLYDPIRNKKVVRNRVLLLKRILHSQAKSKY</sequence>
<dbReference type="AlphaFoldDB" id="A0A226I8K4"/>
<proteinExistence type="predicted"/>
<accession>A0A226I8K4</accession>
<feature type="domain" description="Glycosyl transferase family 51" evidence="1">
    <location>
        <begin position="127"/>
        <end position="186"/>
    </location>
</feature>
<dbReference type="InterPro" id="IPR036950">
    <property type="entry name" value="PBP_transglycosylase"/>
</dbReference>
<dbReference type="InterPro" id="IPR001264">
    <property type="entry name" value="Glyco_trans_51"/>
</dbReference>
<dbReference type="InterPro" id="IPR023346">
    <property type="entry name" value="Lysozyme-like_dom_sf"/>
</dbReference>
<dbReference type="SUPFAM" id="SSF53955">
    <property type="entry name" value="Lysozyme-like"/>
    <property type="match status" value="1"/>
</dbReference>
<comment type="caution">
    <text evidence="2">The sequence shown here is derived from an EMBL/GenBank/DDBJ whole genome shotgun (WGS) entry which is preliminary data.</text>
</comment>
<evidence type="ECO:0000313" key="3">
    <source>
        <dbReference type="Proteomes" id="UP000198336"/>
    </source>
</evidence>
<protein>
    <recommendedName>
        <fullName evidence="1">Glycosyl transferase family 51 domain-containing protein</fullName>
    </recommendedName>
</protein>
<gene>
    <name evidence="2" type="ORF">B0A75_02655</name>
</gene>
<dbReference type="Proteomes" id="UP000198336">
    <property type="component" value="Unassembled WGS sequence"/>
</dbReference>
<reference evidence="2 3" key="1">
    <citation type="submission" date="2016-11" db="EMBL/GenBank/DDBJ databases">
        <title>Whole genomes of Flavobacteriaceae.</title>
        <authorList>
            <person name="Stine C."/>
            <person name="Li C."/>
            <person name="Tadesse D."/>
        </authorList>
    </citation>
    <scope>NUCLEOTIDE SEQUENCE [LARGE SCALE GENOMIC DNA]</scope>
    <source>
        <strain evidence="2 3">CCUG 59446</strain>
    </source>
</reference>
<organism evidence="2 3">
    <name type="scientific">Flavobacterium oncorhynchi</name>
    <dbReference type="NCBI Taxonomy" id="728056"/>
    <lineage>
        <taxon>Bacteria</taxon>
        <taxon>Pseudomonadati</taxon>
        <taxon>Bacteroidota</taxon>
        <taxon>Flavobacteriia</taxon>
        <taxon>Flavobacteriales</taxon>
        <taxon>Flavobacteriaceae</taxon>
        <taxon>Flavobacterium</taxon>
    </lineage>
</organism>
<evidence type="ECO:0000259" key="1">
    <source>
        <dbReference type="Pfam" id="PF00912"/>
    </source>
</evidence>
<evidence type="ECO:0000313" key="2">
    <source>
        <dbReference type="EMBL" id="OXB02543.1"/>
    </source>
</evidence>
<dbReference type="EMBL" id="MUHA01000004">
    <property type="protein sequence ID" value="OXB02543.1"/>
    <property type="molecule type" value="Genomic_DNA"/>
</dbReference>
<name>A0A226I8K4_9FLAO</name>